<dbReference type="PANTHER" id="PTHR31223:SF70">
    <property type="entry name" value="LOG FAMILY PROTEIN YJL055W"/>
    <property type="match status" value="1"/>
</dbReference>
<evidence type="ECO:0000256" key="2">
    <source>
        <dbReference type="RuleBase" id="RU363015"/>
    </source>
</evidence>
<dbReference type="Proteomes" id="UP001321861">
    <property type="component" value="Chromosome"/>
</dbReference>
<evidence type="ECO:0000313" key="4">
    <source>
        <dbReference type="Proteomes" id="UP001321861"/>
    </source>
</evidence>
<organism evidence="3 4">
    <name type="scientific">Xylocopilactobacillus apicola</name>
    <dbReference type="NCBI Taxonomy" id="2932184"/>
    <lineage>
        <taxon>Bacteria</taxon>
        <taxon>Bacillati</taxon>
        <taxon>Bacillota</taxon>
        <taxon>Bacilli</taxon>
        <taxon>Lactobacillales</taxon>
        <taxon>Lactobacillaceae</taxon>
        <taxon>Xylocopilactobacillus</taxon>
    </lineage>
</organism>
<keyword evidence="2" id="KW-0378">Hydrolase</keyword>
<dbReference type="EC" id="3.2.2.n1" evidence="2"/>
<dbReference type="InterPro" id="IPR005269">
    <property type="entry name" value="LOG"/>
</dbReference>
<dbReference type="InterPro" id="IPR031100">
    <property type="entry name" value="LOG_fam"/>
</dbReference>
<keyword evidence="2" id="KW-0203">Cytokinin biosynthesis</keyword>
<dbReference type="Pfam" id="PF03641">
    <property type="entry name" value="Lysine_decarbox"/>
    <property type="match status" value="1"/>
</dbReference>
<dbReference type="PANTHER" id="PTHR31223">
    <property type="entry name" value="LOG FAMILY PROTEIN YJL055W"/>
    <property type="match status" value="1"/>
</dbReference>
<keyword evidence="4" id="KW-1185">Reference proteome</keyword>
<dbReference type="GO" id="GO:0005829">
    <property type="term" value="C:cytosol"/>
    <property type="evidence" value="ECO:0007669"/>
    <property type="project" value="TreeGrafter"/>
</dbReference>
<accession>A0AAU9DM61</accession>
<dbReference type="AlphaFoldDB" id="A0AAU9DM61"/>
<proteinExistence type="inferred from homology"/>
<dbReference type="NCBIfam" id="TIGR00730">
    <property type="entry name" value="Rossman fold protein, TIGR00730 family"/>
    <property type="match status" value="1"/>
</dbReference>
<reference evidence="3 4" key="1">
    <citation type="journal article" date="2023" name="Microbiol. Spectr.">
        <title>Symbiosis of Carpenter Bees with Uncharacterized Lactic Acid Bacteria Showing NAD Auxotrophy.</title>
        <authorList>
            <person name="Kawasaki S."/>
            <person name="Ozawa K."/>
            <person name="Mori T."/>
            <person name="Yamamoto A."/>
            <person name="Ito M."/>
            <person name="Ohkuma M."/>
            <person name="Sakamoto M."/>
            <person name="Matsutani M."/>
        </authorList>
    </citation>
    <scope>NUCLEOTIDE SEQUENCE [LARGE SCALE GENOMIC DNA]</scope>
    <source>
        <strain evidence="3 4">XA3</strain>
    </source>
</reference>
<evidence type="ECO:0000313" key="3">
    <source>
        <dbReference type="EMBL" id="BDR59671.1"/>
    </source>
</evidence>
<dbReference type="GO" id="GO:0009691">
    <property type="term" value="P:cytokinin biosynthetic process"/>
    <property type="evidence" value="ECO:0007669"/>
    <property type="project" value="UniProtKB-UniRule"/>
</dbReference>
<protein>
    <recommendedName>
        <fullName evidence="2">Cytokinin riboside 5'-monophosphate phosphoribohydrolase</fullName>
        <ecNumber evidence="2">3.2.2.n1</ecNumber>
    </recommendedName>
</protein>
<dbReference type="GO" id="GO:0016799">
    <property type="term" value="F:hydrolase activity, hydrolyzing N-glycosyl compounds"/>
    <property type="evidence" value="ECO:0007669"/>
    <property type="project" value="TreeGrafter"/>
</dbReference>
<name>A0AAU9DM61_9LACO</name>
<dbReference type="Gene3D" id="3.40.50.450">
    <property type="match status" value="1"/>
</dbReference>
<dbReference type="EMBL" id="AP026802">
    <property type="protein sequence ID" value="BDR59671.1"/>
    <property type="molecule type" value="Genomic_DNA"/>
</dbReference>
<dbReference type="RefSeq" id="WP_317635455.1">
    <property type="nucleotide sequence ID" value="NZ_AP026802.1"/>
</dbReference>
<evidence type="ECO:0000256" key="1">
    <source>
        <dbReference type="ARBA" id="ARBA00006763"/>
    </source>
</evidence>
<dbReference type="SUPFAM" id="SSF102405">
    <property type="entry name" value="MCP/YpsA-like"/>
    <property type="match status" value="1"/>
</dbReference>
<gene>
    <name evidence="3" type="ORF">XA3_21120</name>
</gene>
<comment type="similarity">
    <text evidence="1 2">Belongs to the LOG family.</text>
</comment>
<dbReference type="KEGG" id="xap:XA3_21120"/>
<sequence>MTNFAVYCSASPESTKFNPAGEQIADFIAGHQGNLVYGGSNAGLMHVTAQNVHKRGGKIIGVIPKFMADENLVSPLNDQTYVVDTMDERKAKMAELADVCVALPGGVGTLEEITEIMSWDRIGEIQIPYFFYNYEHFFDPFEKFIDQLVTDDLLSAKDRTRIHFITDLNEANQYLNDYQPTNFHLFSKENDQ</sequence>